<dbReference type="Pfam" id="PF07690">
    <property type="entry name" value="MFS_1"/>
    <property type="match status" value="1"/>
</dbReference>
<comment type="subcellular location">
    <subcellularLocation>
        <location evidence="1">Cell membrane</location>
        <topology evidence="1">Multi-pass membrane protein</topology>
    </subcellularLocation>
</comment>
<feature type="domain" description="Major facilitator superfamily (MFS) profile" evidence="7">
    <location>
        <begin position="4"/>
        <end position="382"/>
    </location>
</feature>
<accession>A0ABW4F6N9</accession>
<feature type="transmembrane region" description="Helical" evidence="6">
    <location>
        <begin position="127"/>
        <end position="146"/>
    </location>
</feature>
<feature type="transmembrane region" description="Helical" evidence="6">
    <location>
        <begin position="158"/>
        <end position="180"/>
    </location>
</feature>
<keyword evidence="4 6" id="KW-1133">Transmembrane helix</keyword>
<sequence>MPLALLALAISAFAIGTTEFVITGLLPEIATGFAVDIPTAGLLVSGYALGVVVGAPLLTAAATKLRRKPVLLGLMGLFIAGNVGSALAGSYAEMMAGRVVAALCHGAFFGVGSVVAAGLVAPQRRAAAIAMMFTGLTVANVLGVPLGTVVGQAFGWRATFWVVAALGVVGAAGILALVPDQPADPASNLRVELAAFRRPQVWLALGMTALGFGGVFASFTYVAPIMTEVAGFPAGALTWLLLVFGAGLVVGNLAGARAADRALMPTLVVLLAALAAVLAIFAVTAASPIPAVATLAAVGFVGFATVPGLQTRVMEAAGSAGTLASAANIAAFNLGNAAGAWLGGVAIAAGFGLTSPDIVGAIMAAGGLAVALVAAGLDRRRNAAPGTLA</sequence>
<dbReference type="EMBL" id="JBHUCO010000045">
    <property type="protein sequence ID" value="MFD1522415.1"/>
    <property type="molecule type" value="Genomic_DNA"/>
</dbReference>
<organism evidence="8 9">
    <name type="scientific">Pseudonocardia yunnanensis</name>
    <dbReference type="NCBI Taxonomy" id="58107"/>
    <lineage>
        <taxon>Bacteria</taxon>
        <taxon>Bacillati</taxon>
        <taxon>Actinomycetota</taxon>
        <taxon>Actinomycetes</taxon>
        <taxon>Pseudonocardiales</taxon>
        <taxon>Pseudonocardiaceae</taxon>
        <taxon>Pseudonocardia</taxon>
    </lineage>
</organism>
<dbReference type="Proteomes" id="UP001597114">
    <property type="component" value="Unassembled WGS sequence"/>
</dbReference>
<feature type="transmembrane region" description="Helical" evidence="6">
    <location>
        <begin position="358"/>
        <end position="377"/>
    </location>
</feature>
<dbReference type="PROSITE" id="PS50850">
    <property type="entry name" value="MFS"/>
    <property type="match status" value="1"/>
</dbReference>
<feature type="transmembrane region" description="Helical" evidence="6">
    <location>
        <begin position="330"/>
        <end position="352"/>
    </location>
</feature>
<dbReference type="CDD" id="cd17324">
    <property type="entry name" value="MFS_NepI_like"/>
    <property type="match status" value="1"/>
</dbReference>
<feature type="transmembrane region" description="Helical" evidence="6">
    <location>
        <begin position="229"/>
        <end position="250"/>
    </location>
</feature>
<feature type="transmembrane region" description="Helical" evidence="6">
    <location>
        <begin position="289"/>
        <end position="309"/>
    </location>
</feature>
<feature type="transmembrane region" description="Helical" evidence="6">
    <location>
        <begin position="98"/>
        <end position="120"/>
    </location>
</feature>
<dbReference type="InterPro" id="IPR050189">
    <property type="entry name" value="MFS_Efflux_Transporters"/>
</dbReference>
<evidence type="ECO:0000256" key="6">
    <source>
        <dbReference type="SAM" id="Phobius"/>
    </source>
</evidence>
<comment type="caution">
    <text evidence="8">The sequence shown here is derived from an EMBL/GenBank/DDBJ whole genome shotgun (WGS) entry which is preliminary data.</text>
</comment>
<feature type="transmembrane region" description="Helical" evidence="6">
    <location>
        <begin position="262"/>
        <end position="283"/>
    </location>
</feature>
<evidence type="ECO:0000313" key="9">
    <source>
        <dbReference type="Proteomes" id="UP001597114"/>
    </source>
</evidence>
<dbReference type="PANTHER" id="PTHR43124">
    <property type="entry name" value="PURINE EFFLUX PUMP PBUE"/>
    <property type="match status" value="1"/>
</dbReference>
<dbReference type="InterPro" id="IPR011701">
    <property type="entry name" value="MFS"/>
</dbReference>
<name>A0ABW4F6N9_9PSEU</name>
<keyword evidence="2" id="KW-1003">Cell membrane</keyword>
<gene>
    <name evidence="8" type="ORF">ACFSJD_33305</name>
</gene>
<feature type="transmembrane region" description="Helical" evidence="6">
    <location>
        <begin position="201"/>
        <end position="223"/>
    </location>
</feature>
<evidence type="ECO:0000256" key="1">
    <source>
        <dbReference type="ARBA" id="ARBA00004651"/>
    </source>
</evidence>
<feature type="transmembrane region" description="Helical" evidence="6">
    <location>
        <begin position="70"/>
        <end position="92"/>
    </location>
</feature>
<dbReference type="InterPro" id="IPR036259">
    <property type="entry name" value="MFS_trans_sf"/>
</dbReference>
<keyword evidence="9" id="KW-1185">Reference proteome</keyword>
<evidence type="ECO:0000259" key="7">
    <source>
        <dbReference type="PROSITE" id="PS50850"/>
    </source>
</evidence>
<dbReference type="InterPro" id="IPR020846">
    <property type="entry name" value="MFS_dom"/>
</dbReference>
<evidence type="ECO:0000313" key="8">
    <source>
        <dbReference type="EMBL" id="MFD1522415.1"/>
    </source>
</evidence>
<dbReference type="Gene3D" id="1.20.1250.20">
    <property type="entry name" value="MFS general substrate transporter like domains"/>
    <property type="match status" value="1"/>
</dbReference>
<keyword evidence="5 6" id="KW-0472">Membrane</keyword>
<dbReference type="SUPFAM" id="SSF103473">
    <property type="entry name" value="MFS general substrate transporter"/>
    <property type="match status" value="1"/>
</dbReference>
<dbReference type="PANTHER" id="PTHR43124:SF3">
    <property type="entry name" value="CHLORAMPHENICOL EFFLUX PUMP RV0191"/>
    <property type="match status" value="1"/>
</dbReference>
<evidence type="ECO:0000256" key="4">
    <source>
        <dbReference type="ARBA" id="ARBA00022989"/>
    </source>
</evidence>
<keyword evidence="3 6" id="KW-0812">Transmembrane</keyword>
<evidence type="ECO:0000256" key="3">
    <source>
        <dbReference type="ARBA" id="ARBA00022692"/>
    </source>
</evidence>
<feature type="transmembrane region" description="Helical" evidence="6">
    <location>
        <begin position="38"/>
        <end position="58"/>
    </location>
</feature>
<evidence type="ECO:0000256" key="5">
    <source>
        <dbReference type="ARBA" id="ARBA00023136"/>
    </source>
</evidence>
<evidence type="ECO:0000256" key="2">
    <source>
        <dbReference type="ARBA" id="ARBA00022475"/>
    </source>
</evidence>
<protein>
    <submittedName>
        <fullName evidence="8">MFS transporter</fullName>
    </submittedName>
</protein>
<proteinExistence type="predicted"/>
<dbReference type="RefSeq" id="WP_344723778.1">
    <property type="nucleotide sequence ID" value="NZ_BAAAUS010000023.1"/>
</dbReference>
<reference evidence="9" key="1">
    <citation type="journal article" date="2019" name="Int. J. Syst. Evol. Microbiol.">
        <title>The Global Catalogue of Microorganisms (GCM) 10K type strain sequencing project: providing services to taxonomists for standard genome sequencing and annotation.</title>
        <authorList>
            <consortium name="The Broad Institute Genomics Platform"/>
            <consortium name="The Broad Institute Genome Sequencing Center for Infectious Disease"/>
            <person name="Wu L."/>
            <person name="Ma J."/>
        </authorList>
    </citation>
    <scope>NUCLEOTIDE SEQUENCE [LARGE SCALE GENOMIC DNA]</scope>
    <source>
        <strain evidence="9">CCM 7043</strain>
    </source>
</reference>